<sequence>MGTTNHVPWGGLIAGYVFFVVSSTGLSLVSSLGHVFKFKRFEVIGKRAVLGSIITLLMGFVVIGLELGNPFAMINILFTSNLKSAIFWMGLLYGVYLVLLCIEFFYMIKDDHKKSSFFGLLVLISAIAAHSNLGAVFGFLTARPYWTGPYMSIYFILSAFLSGVAILAIVYFVVMKVKDNETLYYRGDHILSSLGKLLVLFIGITMFFTTWKILTGLYGAVPGKYEANMVTLTGPLAMQFWFLEVGLGMVIPLVILSLPNGFTPTRVFIAGSMVIVGIFFMRIDLVFAGQMIPLEVVKGMEVEAYRAWSIAWAEWALIFGAIGGSILLYLIGEKRLNLCTVINDDVHTTQKRELAKPIYK</sequence>
<proteinExistence type="inferred from homology"/>
<dbReference type="AlphaFoldDB" id="A0A1S2LXH5"/>
<feature type="transmembrane region" description="Helical" evidence="7">
    <location>
        <begin position="194"/>
        <end position="218"/>
    </location>
</feature>
<reference evidence="8 9" key="1">
    <citation type="submission" date="2016-10" db="EMBL/GenBank/DDBJ databases">
        <title>Draft genome sequences of four alkaliphilic bacteria belonging to the Anaerobacillus genus.</title>
        <authorList>
            <person name="Bassil N.M."/>
            <person name="Lloyd J.R."/>
        </authorList>
    </citation>
    <scope>NUCLEOTIDE SEQUENCE [LARGE SCALE GENOMIC DNA]</scope>
    <source>
        <strain evidence="8 9">DSM 18345</strain>
    </source>
</reference>
<name>A0A1S2LXH5_9BACI</name>
<gene>
    <name evidence="8" type="ORF">BKP37_01365</name>
</gene>
<comment type="caution">
    <text evidence="8">The sequence shown here is derived from an EMBL/GenBank/DDBJ whole genome shotgun (WGS) entry which is preliminary data.</text>
</comment>
<evidence type="ECO:0008006" key="10">
    <source>
        <dbReference type="Google" id="ProtNLM"/>
    </source>
</evidence>
<feature type="transmembrane region" description="Helical" evidence="7">
    <location>
        <begin position="118"/>
        <end position="140"/>
    </location>
</feature>
<feature type="transmembrane region" description="Helical" evidence="7">
    <location>
        <begin position="48"/>
        <end position="65"/>
    </location>
</feature>
<evidence type="ECO:0000256" key="2">
    <source>
        <dbReference type="ARBA" id="ARBA00008929"/>
    </source>
</evidence>
<feature type="transmembrane region" description="Helical" evidence="7">
    <location>
        <begin position="312"/>
        <end position="331"/>
    </location>
</feature>
<dbReference type="Gene3D" id="1.20.1630.10">
    <property type="entry name" value="Formate dehydrogenase/DMSO reductase domain"/>
    <property type="match status" value="1"/>
</dbReference>
<feature type="transmembrane region" description="Helical" evidence="7">
    <location>
        <begin position="12"/>
        <end position="36"/>
    </location>
</feature>
<evidence type="ECO:0000256" key="6">
    <source>
        <dbReference type="ARBA" id="ARBA00023136"/>
    </source>
</evidence>
<dbReference type="PANTHER" id="PTHR34856:SF2">
    <property type="entry name" value="PROTEIN NRFD"/>
    <property type="match status" value="1"/>
</dbReference>
<dbReference type="InterPro" id="IPR005614">
    <property type="entry name" value="NrfD-like"/>
</dbReference>
<dbReference type="Proteomes" id="UP000179524">
    <property type="component" value="Unassembled WGS sequence"/>
</dbReference>
<feature type="transmembrane region" description="Helical" evidence="7">
    <location>
        <begin position="238"/>
        <end position="256"/>
    </location>
</feature>
<comment type="subcellular location">
    <subcellularLocation>
        <location evidence="1">Cell membrane</location>
        <topology evidence="1">Multi-pass membrane protein</topology>
    </subcellularLocation>
</comment>
<feature type="transmembrane region" description="Helical" evidence="7">
    <location>
        <begin position="268"/>
        <end position="292"/>
    </location>
</feature>
<feature type="transmembrane region" description="Helical" evidence="7">
    <location>
        <begin position="152"/>
        <end position="174"/>
    </location>
</feature>
<keyword evidence="5 7" id="KW-1133">Transmembrane helix</keyword>
<comment type="similarity">
    <text evidence="2">Belongs to the NrfD family.</text>
</comment>
<feature type="transmembrane region" description="Helical" evidence="7">
    <location>
        <begin position="85"/>
        <end position="106"/>
    </location>
</feature>
<organism evidence="8 9">
    <name type="scientific">Anaerobacillus alkalilacustris</name>
    <dbReference type="NCBI Taxonomy" id="393763"/>
    <lineage>
        <taxon>Bacteria</taxon>
        <taxon>Bacillati</taxon>
        <taxon>Bacillota</taxon>
        <taxon>Bacilli</taxon>
        <taxon>Bacillales</taxon>
        <taxon>Bacillaceae</taxon>
        <taxon>Anaerobacillus</taxon>
    </lineage>
</organism>
<evidence type="ECO:0000313" key="9">
    <source>
        <dbReference type="Proteomes" id="UP000179524"/>
    </source>
</evidence>
<dbReference type="EMBL" id="MLQR01000001">
    <property type="protein sequence ID" value="OIJ17208.1"/>
    <property type="molecule type" value="Genomic_DNA"/>
</dbReference>
<keyword evidence="4 7" id="KW-0812">Transmembrane</keyword>
<dbReference type="GO" id="GO:0005886">
    <property type="term" value="C:plasma membrane"/>
    <property type="evidence" value="ECO:0007669"/>
    <property type="project" value="UniProtKB-SubCell"/>
</dbReference>
<dbReference type="RefSeq" id="WP_071307934.1">
    <property type="nucleotide sequence ID" value="NZ_MLQR01000001.1"/>
</dbReference>
<dbReference type="PANTHER" id="PTHR34856">
    <property type="entry name" value="PROTEIN NRFD"/>
    <property type="match status" value="1"/>
</dbReference>
<keyword evidence="6 7" id="KW-0472">Membrane</keyword>
<evidence type="ECO:0000313" key="8">
    <source>
        <dbReference type="EMBL" id="OIJ17208.1"/>
    </source>
</evidence>
<protein>
    <recommendedName>
        <fullName evidence="10">Polysulfide reductase</fullName>
    </recommendedName>
</protein>
<evidence type="ECO:0000256" key="5">
    <source>
        <dbReference type="ARBA" id="ARBA00022989"/>
    </source>
</evidence>
<keyword evidence="9" id="KW-1185">Reference proteome</keyword>
<dbReference type="OrthoDB" id="9772767at2"/>
<evidence type="ECO:0000256" key="1">
    <source>
        <dbReference type="ARBA" id="ARBA00004651"/>
    </source>
</evidence>
<accession>A0A1S2LXH5</accession>
<evidence type="ECO:0000256" key="7">
    <source>
        <dbReference type="SAM" id="Phobius"/>
    </source>
</evidence>
<dbReference type="Pfam" id="PF03916">
    <property type="entry name" value="NrfD"/>
    <property type="match status" value="1"/>
</dbReference>
<dbReference type="InterPro" id="IPR052049">
    <property type="entry name" value="Electron_transfer_protein"/>
</dbReference>
<keyword evidence="3" id="KW-1003">Cell membrane</keyword>
<evidence type="ECO:0000256" key="3">
    <source>
        <dbReference type="ARBA" id="ARBA00022475"/>
    </source>
</evidence>
<evidence type="ECO:0000256" key="4">
    <source>
        <dbReference type="ARBA" id="ARBA00022692"/>
    </source>
</evidence>